<dbReference type="RefSeq" id="WP_189893030.1">
    <property type="nucleotide sequence ID" value="NZ_BMVN01000037.1"/>
</dbReference>
<protein>
    <recommendedName>
        <fullName evidence="3">Transposase</fullName>
    </recommendedName>
</protein>
<comment type="caution">
    <text evidence="1">The sequence shown here is derived from an EMBL/GenBank/DDBJ whole genome shotgun (WGS) entry which is preliminary data.</text>
</comment>
<dbReference type="Proteomes" id="UP000653644">
    <property type="component" value="Unassembled WGS sequence"/>
</dbReference>
<evidence type="ECO:0000313" key="1">
    <source>
        <dbReference type="EMBL" id="GHA56948.1"/>
    </source>
</evidence>
<keyword evidence="2" id="KW-1185">Reference proteome</keyword>
<evidence type="ECO:0008006" key="3">
    <source>
        <dbReference type="Google" id="ProtNLM"/>
    </source>
</evidence>
<dbReference type="EMBL" id="BMVN01000037">
    <property type="protein sequence ID" value="GHA56948.1"/>
    <property type="molecule type" value="Genomic_DNA"/>
</dbReference>
<organism evidence="1 2">
    <name type="scientific">Streptomyces canarius</name>
    <dbReference type="NCBI Taxonomy" id="285453"/>
    <lineage>
        <taxon>Bacteria</taxon>
        <taxon>Bacillati</taxon>
        <taxon>Actinomycetota</taxon>
        <taxon>Actinomycetes</taxon>
        <taxon>Kitasatosporales</taxon>
        <taxon>Streptomycetaceae</taxon>
        <taxon>Streptomyces</taxon>
    </lineage>
</organism>
<sequence length="71" mass="7972">MRTPWQQQPWPTTVFTVDEHAFRAGSHVGRRKRTNRPDEVRVRHGELGVVAGGLAELGPAVPHWARPRTPG</sequence>
<proteinExistence type="predicted"/>
<evidence type="ECO:0000313" key="2">
    <source>
        <dbReference type="Proteomes" id="UP000653644"/>
    </source>
</evidence>
<gene>
    <name evidence="1" type="ORF">GCM10010345_71850</name>
</gene>
<reference evidence="2" key="1">
    <citation type="journal article" date="2019" name="Int. J. Syst. Evol. Microbiol.">
        <title>The Global Catalogue of Microorganisms (GCM) 10K type strain sequencing project: providing services to taxonomists for standard genome sequencing and annotation.</title>
        <authorList>
            <consortium name="The Broad Institute Genomics Platform"/>
            <consortium name="The Broad Institute Genome Sequencing Center for Infectious Disease"/>
            <person name="Wu L."/>
            <person name="Ma J."/>
        </authorList>
    </citation>
    <scope>NUCLEOTIDE SEQUENCE [LARGE SCALE GENOMIC DNA]</scope>
    <source>
        <strain evidence="2">JCM 4733</strain>
    </source>
</reference>
<accession>A0ABQ3D4D7</accession>
<name>A0ABQ3D4D7_9ACTN</name>